<protein>
    <submittedName>
        <fullName evidence="1">Uncharacterized protein</fullName>
    </submittedName>
</protein>
<evidence type="ECO:0000313" key="1">
    <source>
        <dbReference type="EMBL" id="GAP63980.1"/>
    </source>
</evidence>
<reference evidence="1 2" key="1">
    <citation type="journal article" date="2015" name="Genome Announc.">
        <title>Draft Genome Sequence of a Heterotrophic Facultative Anaerobic Thermophilic Bacterium, Ardenticatena maritima Strain 110ST.</title>
        <authorList>
            <person name="Kawaichi S."/>
            <person name="Yoshida T."/>
            <person name="Sako Y."/>
            <person name="Nakamura R."/>
        </authorList>
    </citation>
    <scope>NUCLEOTIDE SEQUENCE [LARGE SCALE GENOMIC DNA]</scope>
    <source>
        <strain evidence="1 2">110S</strain>
    </source>
</reference>
<proteinExistence type="predicted"/>
<dbReference type="EMBL" id="BBZA01000216">
    <property type="protein sequence ID" value="GAP63980.1"/>
    <property type="molecule type" value="Genomic_DNA"/>
</dbReference>
<gene>
    <name evidence="1" type="ORF">ARMA_2403</name>
</gene>
<name>A0A0M9UDI4_9CHLR</name>
<organism evidence="1 2">
    <name type="scientific">Ardenticatena maritima</name>
    <dbReference type="NCBI Taxonomy" id="872965"/>
    <lineage>
        <taxon>Bacteria</taxon>
        <taxon>Bacillati</taxon>
        <taxon>Chloroflexota</taxon>
        <taxon>Ardenticatenia</taxon>
        <taxon>Ardenticatenales</taxon>
        <taxon>Ardenticatenaceae</taxon>
        <taxon>Ardenticatena</taxon>
    </lineage>
</organism>
<comment type="caution">
    <text evidence="1">The sequence shown here is derived from an EMBL/GenBank/DDBJ whole genome shotgun (WGS) entry which is preliminary data.</text>
</comment>
<sequence>MDTFMVWHIAPQGKPQPWKKPPRVRGLAMWCVYAYVPQ</sequence>
<dbReference type="AlphaFoldDB" id="A0A0M9UDI4"/>
<keyword evidence="2" id="KW-1185">Reference proteome</keyword>
<accession>A0A0M9UDI4</accession>
<dbReference type="Proteomes" id="UP000037784">
    <property type="component" value="Unassembled WGS sequence"/>
</dbReference>
<dbReference type="InParanoid" id="A0A0M9UDI4"/>
<reference evidence="2" key="2">
    <citation type="submission" date="2015-08" db="EMBL/GenBank/DDBJ databases">
        <title>Draft Genome Sequence of a Heterotrophic Facultative Anaerobic Bacterium Ardenticatena maritima Strain 110S.</title>
        <authorList>
            <person name="Kawaichi S."/>
            <person name="Yoshida T."/>
            <person name="Sako Y."/>
            <person name="Nakamura R."/>
        </authorList>
    </citation>
    <scope>NUCLEOTIDE SEQUENCE [LARGE SCALE GENOMIC DNA]</scope>
    <source>
        <strain evidence="2">110S</strain>
    </source>
</reference>
<evidence type="ECO:0000313" key="2">
    <source>
        <dbReference type="Proteomes" id="UP000037784"/>
    </source>
</evidence>